<dbReference type="AlphaFoldDB" id="A0A2T0N480"/>
<dbReference type="EMBL" id="PVNG01000005">
    <property type="protein sequence ID" value="PRX66940.1"/>
    <property type="molecule type" value="Genomic_DNA"/>
</dbReference>
<name>A0A2T0N480_9ACTN</name>
<dbReference type="InterPro" id="IPR044855">
    <property type="entry name" value="CoA-Trfase_III_dom3_sf"/>
</dbReference>
<reference evidence="2 3" key="1">
    <citation type="submission" date="2018-03" db="EMBL/GenBank/DDBJ databases">
        <title>Genomic Encyclopedia of Type Strains, Phase III (KMG-III): the genomes of soil and plant-associated and newly described type strains.</title>
        <authorList>
            <person name="Whitman W."/>
        </authorList>
    </citation>
    <scope>NUCLEOTIDE SEQUENCE [LARGE SCALE GENOMIC DNA]</scope>
    <source>
        <strain evidence="2 3">CGMCC 4.7104</strain>
    </source>
</reference>
<evidence type="ECO:0000256" key="1">
    <source>
        <dbReference type="ARBA" id="ARBA00022679"/>
    </source>
</evidence>
<sequence length="376" mass="39460">MKPPLEGVRVVEFGHYIAAPAATQMLSDLGAEVIKIEPPSGDQARGIGAYGEGIVLAYNRGKRSIVLDLKQAGDRETALGLIAEADVVVQNLRADALARLGLGPEELRAANPRLVHVSVRGFSSRGPSAQRAGLDIAAQAESGLMSVNGELGGDPLRVGFPIADVAASYAVVQVVLAALLRRERTGEGGVAEVSLLDAAIHLQSAMWGEWHASGQEPRRKGNGQATVAPAADLVRTADGTIVLSAYTAEHFARLCRLIDRTWMLDDPRFADNPARVANREALLAEISQALGGLRTEECLAMLAGHGIVAAEVRTYQDVTEAADVRASGVLTTGVGPDGDRFTVPSLPFTLDGVTVEADRAVPRAGAHSDAPGWHTA</sequence>
<proteinExistence type="predicted"/>
<dbReference type="PANTHER" id="PTHR48207">
    <property type="entry name" value="SUCCINATE--HYDROXYMETHYLGLUTARATE COA-TRANSFERASE"/>
    <property type="match status" value="1"/>
</dbReference>
<dbReference type="InterPro" id="IPR023606">
    <property type="entry name" value="CoA-Trfase_III_dom_1_sf"/>
</dbReference>
<gene>
    <name evidence="2" type="ORF">B0I32_105380</name>
</gene>
<accession>A0A2T0N480</accession>
<dbReference type="Proteomes" id="UP000238312">
    <property type="component" value="Unassembled WGS sequence"/>
</dbReference>
<dbReference type="SUPFAM" id="SSF89796">
    <property type="entry name" value="CoA-transferase family III (CaiB/BaiF)"/>
    <property type="match status" value="1"/>
</dbReference>
<organism evidence="2 3">
    <name type="scientific">Nonomuraea fuscirosea</name>
    <dbReference type="NCBI Taxonomy" id="1291556"/>
    <lineage>
        <taxon>Bacteria</taxon>
        <taxon>Bacillati</taxon>
        <taxon>Actinomycetota</taxon>
        <taxon>Actinomycetes</taxon>
        <taxon>Streptosporangiales</taxon>
        <taxon>Streptosporangiaceae</taxon>
        <taxon>Nonomuraea</taxon>
    </lineage>
</organism>
<keyword evidence="3" id="KW-1185">Reference proteome</keyword>
<evidence type="ECO:0000313" key="2">
    <source>
        <dbReference type="EMBL" id="PRX66940.1"/>
    </source>
</evidence>
<dbReference type="Gene3D" id="3.30.1540.10">
    <property type="entry name" value="formyl-coa transferase, domain 3"/>
    <property type="match status" value="1"/>
</dbReference>
<dbReference type="InterPro" id="IPR050483">
    <property type="entry name" value="CoA-transferase_III_domain"/>
</dbReference>
<protein>
    <submittedName>
        <fullName evidence="2">Crotonobetainyl-CoA:carnitine CoA-transferase CaiB-like acyl-CoA transferase</fullName>
    </submittedName>
</protein>
<comment type="caution">
    <text evidence="2">The sequence shown here is derived from an EMBL/GenBank/DDBJ whole genome shotgun (WGS) entry which is preliminary data.</text>
</comment>
<dbReference type="Pfam" id="PF02515">
    <property type="entry name" value="CoA_transf_3"/>
    <property type="match status" value="1"/>
</dbReference>
<dbReference type="RefSeq" id="WP_106239043.1">
    <property type="nucleotide sequence ID" value="NZ_PVNG01000005.1"/>
</dbReference>
<dbReference type="GO" id="GO:0008410">
    <property type="term" value="F:CoA-transferase activity"/>
    <property type="evidence" value="ECO:0007669"/>
    <property type="project" value="TreeGrafter"/>
</dbReference>
<keyword evidence="1 2" id="KW-0808">Transferase</keyword>
<dbReference type="Gene3D" id="3.40.50.10540">
    <property type="entry name" value="Crotonobetainyl-coa:carnitine coa-transferase, domain 1"/>
    <property type="match status" value="1"/>
</dbReference>
<dbReference type="PANTHER" id="PTHR48207:SF4">
    <property type="entry name" value="BLL6097 PROTEIN"/>
    <property type="match status" value="1"/>
</dbReference>
<dbReference type="OrthoDB" id="9797653at2"/>
<evidence type="ECO:0000313" key="3">
    <source>
        <dbReference type="Proteomes" id="UP000238312"/>
    </source>
</evidence>
<dbReference type="InterPro" id="IPR003673">
    <property type="entry name" value="CoA-Trfase_fam_III"/>
</dbReference>